<comment type="caution">
    <text evidence="3">The sequence shown here is derived from an EMBL/GenBank/DDBJ whole genome shotgun (WGS) entry which is preliminary data.</text>
</comment>
<reference evidence="4" key="1">
    <citation type="journal article" date="2019" name="Int. J. Syst. Evol. Microbiol.">
        <title>The Global Catalogue of Microorganisms (GCM) 10K type strain sequencing project: providing services to taxonomists for standard genome sequencing and annotation.</title>
        <authorList>
            <consortium name="The Broad Institute Genomics Platform"/>
            <consortium name="The Broad Institute Genome Sequencing Center for Infectious Disease"/>
            <person name="Wu L."/>
            <person name="Ma J."/>
        </authorList>
    </citation>
    <scope>NUCLEOTIDE SEQUENCE [LARGE SCALE GENOMIC DNA]</scope>
    <source>
        <strain evidence="4">JCM 18472</strain>
    </source>
</reference>
<accession>A0ABP9RC92</accession>
<protein>
    <submittedName>
        <fullName evidence="3">Uncharacterized protein</fullName>
    </submittedName>
</protein>
<feature type="signal peptide" evidence="2">
    <location>
        <begin position="1"/>
        <end position="28"/>
    </location>
</feature>
<feature type="region of interest" description="Disordered" evidence="1">
    <location>
        <begin position="29"/>
        <end position="126"/>
    </location>
</feature>
<dbReference type="EMBL" id="BAABKI010000018">
    <property type="protein sequence ID" value="GAA5174715.1"/>
    <property type="molecule type" value="Genomic_DNA"/>
</dbReference>
<proteinExistence type="predicted"/>
<evidence type="ECO:0000313" key="4">
    <source>
        <dbReference type="Proteomes" id="UP001500074"/>
    </source>
</evidence>
<feature type="compositionally biased region" description="Basic and acidic residues" evidence="1">
    <location>
        <begin position="110"/>
        <end position="126"/>
    </location>
</feature>
<name>A0ABP9RC92_9GAMM</name>
<feature type="chain" id="PRO_5046145817" evidence="2">
    <location>
        <begin position="29"/>
        <end position="126"/>
    </location>
</feature>
<sequence length="126" mass="13256">MKNVKGLSLTLGSALLTSLLAFSAAALAQESSDVAPDSGVDAGVEGHNVPPQKPEKSTESSDINNAENATMREEDELASDDGVDAIEDRDSETGANDGDQTSYQDEELVEDKGVDTREDRNDGDTP</sequence>
<evidence type="ECO:0000256" key="2">
    <source>
        <dbReference type="SAM" id="SignalP"/>
    </source>
</evidence>
<evidence type="ECO:0000313" key="3">
    <source>
        <dbReference type="EMBL" id="GAA5174715.1"/>
    </source>
</evidence>
<feature type="compositionally biased region" description="Acidic residues" evidence="1">
    <location>
        <begin position="73"/>
        <end position="85"/>
    </location>
</feature>
<keyword evidence="2" id="KW-0732">Signal</keyword>
<dbReference type="Proteomes" id="UP001500074">
    <property type="component" value="Unassembled WGS sequence"/>
</dbReference>
<gene>
    <name evidence="3" type="ORF">GCM10023342_16340</name>
</gene>
<keyword evidence="4" id="KW-1185">Reference proteome</keyword>
<organism evidence="3 4">
    <name type="scientific">Modicisalibacter zincidurans</name>
    <dbReference type="NCBI Taxonomy" id="1178777"/>
    <lineage>
        <taxon>Bacteria</taxon>
        <taxon>Pseudomonadati</taxon>
        <taxon>Pseudomonadota</taxon>
        <taxon>Gammaproteobacteria</taxon>
        <taxon>Oceanospirillales</taxon>
        <taxon>Halomonadaceae</taxon>
        <taxon>Modicisalibacter</taxon>
    </lineage>
</organism>
<evidence type="ECO:0000256" key="1">
    <source>
        <dbReference type="SAM" id="MobiDB-lite"/>
    </source>
</evidence>